<evidence type="ECO:0000256" key="9">
    <source>
        <dbReference type="ARBA" id="ARBA00029829"/>
    </source>
</evidence>
<keyword evidence="14" id="KW-1185">Reference proteome</keyword>
<evidence type="ECO:0000256" key="11">
    <source>
        <dbReference type="SAM" id="Phobius"/>
    </source>
</evidence>
<comment type="subcellular location">
    <subcellularLocation>
        <location evidence="2">Cell membrane</location>
    </subcellularLocation>
    <subcellularLocation>
        <location evidence="1">Membrane</location>
        <topology evidence="1">Single-pass membrane protein</topology>
    </subcellularLocation>
</comment>
<dbReference type="Pfam" id="PF10099">
    <property type="entry name" value="RskA_C"/>
    <property type="match status" value="1"/>
</dbReference>
<comment type="caution">
    <text evidence="13">The sequence shown here is derived from an EMBL/GenBank/DDBJ whole genome shotgun (WGS) entry which is preliminary data.</text>
</comment>
<keyword evidence="5 11" id="KW-1133">Transmembrane helix</keyword>
<sequence length="257" mass="26296">MDVIRDDGHCPQLEDTVGWALYALEPEEEDAVRTHLLTCPVCRETVRATEQVGALLATTVPYDEPPPGLRSRLIAAIQDAPRLSVVSPPAPIHVVRRRRHGPTRGLLAAAAAVVVALGGATAVLGVQVSNLTSEQQAQAAGDAAIRSVVGDPAAKRAVLTNAAGKPAAMLITSAAGAVVVPLALSPNAANQRYVAWGLVDSGPEALAAFDVPAGGIGPMVINWPSTAGALTRFAISLEPGRTMPAKPSNVIASGADA</sequence>
<feature type="domain" description="Anti-sigma K factor RskA C-terminal" evidence="12">
    <location>
        <begin position="107"/>
        <end position="248"/>
    </location>
</feature>
<dbReference type="InterPro" id="IPR051474">
    <property type="entry name" value="Anti-sigma-K/W_factor"/>
</dbReference>
<evidence type="ECO:0000259" key="12">
    <source>
        <dbReference type="Pfam" id="PF10099"/>
    </source>
</evidence>
<proteinExistence type="predicted"/>
<feature type="transmembrane region" description="Helical" evidence="11">
    <location>
        <begin position="106"/>
        <end position="126"/>
    </location>
</feature>
<evidence type="ECO:0000256" key="5">
    <source>
        <dbReference type="ARBA" id="ARBA00022989"/>
    </source>
</evidence>
<keyword evidence="6" id="KW-0805">Transcription regulation</keyword>
<name>A0ABV6N256_9PSEU</name>
<accession>A0ABV6N256</accession>
<protein>
    <recommendedName>
        <fullName evidence="10">Regulator of SigK</fullName>
    </recommendedName>
    <alternativeName>
        <fullName evidence="9">Sigma-K anti-sigma factor RskA</fullName>
    </alternativeName>
</protein>
<evidence type="ECO:0000256" key="8">
    <source>
        <dbReference type="ARBA" id="ARBA00023163"/>
    </source>
</evidence>
<dbReference type="PANTHER" id="PTHR37461:SF1">
    <property type="entry name" value="ANTI-SIGMA-K FACTOR RSKA"/>
    <property type="match status" value="1"/>
</dbReference>
<evidence type="ECO:0000256" key="7">
    <source>
        <dbReference type="ARBA" id="ARBA00023136"/>
    </source>
</evidence>
<evidence type="ECO:0000256" key="6">
    <source>
        <dbReference type="ARBA" id="ARBA00023015"/>
    </source>
</evidence>
<keyword evidence="8" id="KW-0804">Transcription</keyword>
<dbReference type="PANTHER" id="PTHR37461">
    <property type="entry name" value="ANTI-SIGMA-K FACTOR RSKA"/>
    <property type="match status" value="1"/>
</dbReference>
<dbReference type="Gene3D" id="1.10.10.1320">
    <property type="entry name" value="Anti-sigma factor, zinc-finger domain"/>
    <property type="match status" value="1"/>
</dbReference>
<gene>
    <name evidence="13" type="ORF">ACFFH7_32085</name>
</gene>
<reference evidence="13 14" key="1">
    <citation type="submission" date="2024-09" db="EMBL/GenBank/DDBJ databases">
        <authorList>
            <person name="Sun Q."/>
            <person name="Mori K."/>
        </authorList>
    </citation>
    <scope>NUCLEOTIDE SEQUENCE [LARGE SCALE GENOMIC DNA]</scope>
    <source>
        <strain evidence="13 14">TBRC 1432</strain>
    </source>
</reference>
<organism evidence="13 14">
    <name type="scientific">Kutzneria chonburiensis</name>
    <dbReference type="NCBI Taxonomy" id="1483604"/>
    <lineage>
        <taxon>Bacteria</taxon>
        <taxon>Bacillati</taxon>
        <taxon>Actinomycetota</taxon>
        <taxon>Actinomycetes</taxon>
        <taxon>Pseudonocardiales</taxon>
        <taxon>Pseudonocardiaceae</taxon>
        <taxon>Kutzneria</taxon>
    </lineage>
</organism>
<evidence type="ECO:0000256" key="4">
    <source>
        <dbReference type="ARBA" id="ARBA00022692"/>
    </source>
</evidence>
<keyword evidence="7 11" id="KW-0472">Membrane</keyword>
<evidence type="ECO:0000313" key="13">
    <source>
        <dbReference type="EMBL" id="MFC0546195.1"/>
    </source>
</evidence>
<evidence type="ECO:0000256" key="1">
    <source>
        <dbReference type="ARBA" id="ARBA00004167"/>
    </source>
</evidence>
<dbReference type="EMBL" id="JBHLUD010000011">
    <property type="protein sequence ID" value="MFC0546195.1"/>
    <property type="molecule type" value="Genomic_DNA"/>
</dbReference>
<dbReference type="InterPro" id="IPR018764">
    <property type="entry name" value="RskA_C"/>
</dbReference>
<dbReference type="InterPro" id="IPR041916">
    <property type="entry name" value="Anti_sigma_zinc_sf"/>
</dbReference>
<evidence type="ECO:0000256" key="2">
    <source>
        <dbReference type="ARBA" id="ARBA00004236"/>
    </source>
</evidence>
<keyword evidence="4 11" id="KW-0812">Transmembrane</keyword>
<evidence type="ECO:0000313" key="14">
    <source>
        <dbReference type="Proteomes" id="UP001589810"/>
    </source>
</evidence>
<evidence type="ECO:0000256" key="10">
    <source>
        <dbReference type="ARBA" id="ARBA00030803"/>
    </source>
</evidence>
<dbReference type="RefSeq" id="WP_273943251.1">
    <property type="nucleotide sequence ID" value="NZ_CP097263.1"/>
</dbReference>
<evidence type="ECO:0000256" key="3">
    <source>
        <dbReference type="ARBA" id="ARBA00022475"/>
    </source>
</evidence>
<dbReference type="Proteomes" id="UP001589810">
    <property type="component" value="Unassembled WGS sequence"/>
</dbReference>
<keyword evidence="3" id="KW-1003">Cell membrane</keyword>